<keyword evidence="4" id="KW-1185">Reference proteome</keyword>
<dbReference type="Proteomes" id="UP000772434">
    <property type="component" value="Unassembled WGS sequence"/>
</dbReference>
<dbReference type="Pfam" id="PF24883">
    <property type="entry name" value="NPHP3_N"/>
    <property type="match status" value="1"/>
</dbReference>
<gene>
    <name evidence="3" type="ORF">BDP27DRAFT_1434122</name>
</gene>
<proteinExistence type="predicted"/>
<dbReference type="OrthoDB" id="2862829at2759"/>
<dbReference type="Gene3D" id="2.60.40.150">
    <property type="entry name" value="C2 domain"/>
    <property type="match status" value="1"/>
</dbReference>
<dbReference type="AlphaFoldDB" id="A0A9P5P5P1"/>
<evidence type="ECO:0000313" key="4">
    <source>
        <dbReference type="Proteomes" id="UP000772434"/>
    </source>
</evidence>
<dbReference type="Gene3D" id="3.40.50.300">
    <property type="entry name" value="P-loop containing nucleotide triphosphate hydrolases"/>
    <property type="match status" value="1"/>
</dbReference>
<comment type="caution">
    <text evidence="3">The sequence shown here is derived from an EMBL/GenBank/DDBJ whole genome shotgun (WGS) entry which is preliminary data.</text>
</comment>
<evidence type="ECO:0000259" key="2">
    <source>
        <dbReference type="PROSITE" id="PS50004"/>
    </source>
</evidence>
<dbReference type="SUPFAM" id="SSF49562">
    <property type="entry name" value="C2 domain (Calcium/lipid-binding domain, CaLB)"/>
    <property type="match status" value="1"/>
</dbReference>
<dbReference type="PROSITE" id="PS50004">
    <property type="entry name" value="C2"/>
    <property type="match status" value="1"/>
</dbReference>
<protein>
    <recommendedName>
        <fullName evidence="2">C2 domain-containing protein</fullName>
    </recommendedName>
</protein>
<evidence type="ECO:0000313" key="3">
    <source>
        <dbReference type="EMBL" id="KAF9049428.1"/>
    </source>
</evidence>
<dbReference type="InterPro" id="IPR000008">
    <property type="entry name" value="C2_dom"/>
</dbReference>
<accession>A0A9P5P5P1</accession>
<feature type="domain" description="C2" evidence="2">
    <location>
        <begin position="1"/>
        <end position="104"/>
    </location>
</feature>
<reference evidence="3" key="1">
    <citation type="submission" date="2020-11" db="EMBL/GenBank/DDBJ databases">
        <authorList>
            <consortium name="DOE Joint Genome Institute"/>
            <person name="Ahrendt S."/>
            <person name="Riley R."/>
            <person name="Andreopoulos W."/>
            <person name="Labutti K."/>
            <person name="Pangilinan J."/>
            <person name="Ruiz-Duenas F.J."/>
            <person name="Barrasa J.M."/>
            <person name="Sanchez-Garcia M."/>
            <person name="Camarero S."/>
            <person name="Miyauchi S."/>
            <person name="Serrano A."/>
            <person name="Linde D."/>
            <person name="Babiker R."/>
            <person name="Drula E."/>
            <person name="Ayuso-Fernandez I."/>
            <person name="Pacheco R."/>
            <person name="Padilla G."/>
            <person name="Ferreira P."/>
            <person name="Barriuso J."/>
            <person name="Kellner H."/>
            <person name="Castanera R."/>
            <person name="Alfaro M."/>
            <person name="Ramirez L."/>
            <person name="Pisabarro A.G."/>
            <person name="Kuo A."/>
            <person name="Tritt A."/>
            <person name="Lipzen A."/>
            <person name="He G."/>
            <person name="Yan M."/>
            <person name="Ng V."/>
            <person name="Cullen D."/>
            <person name="Martin F."/>
            <person name="Rosso M.-N."/>
            <person name="Henrissat B."/>
            <person name="Hibbett D."/>
            <person name="Martinez A.T."/>
            <person name="Grigoriev I.V."/>
        </authorList>
    </citation>
    <scope>NUCLEOTIDE SEQUENCE</scope>
    <source>
        <strain evidence="3">AH 40177</strain>
    </source>
</reference>
<dbReference type="PANTHER" id="PTHR10039:SF17">
    <property type="entry name" value="FUNGAL STAND N-TERMINAL GOODBYE DOMAIN-CONTAINING PROTEIN-RELATED"/>
    <property type="match status" value="1"/>
</dbReference>
<dbReference type="InterPro" id="IPR056884">
    <property type="entry name" value="NPHP3-like_N"/>
</dbReference>
<dbReference type="InterPro" id="IPR027417">
    <property type="entry name" value="P-loop_NTPase"/>
</dbReference>
<name>A0A9P5P5P1_9AGAR</name>
<evidence type="ECO:0000256" key="1">
    <source>
        <dbReference type="ARBA" id="ARBA00022737"/>
    </source>
</evidence>
<dbReference type="InterPro" id="IPR035892">
    <property type="entry name" value="C2_domain_sf"/>
</dbReference>
<organism evidence="3 4">
    <name type="scientific">Rhodocollybia butyracea</name>
    <dbReference type="NCBI Taxonomy" id="206335"/>
    <lineage>
        <taxon>Eukaryota</taxon>
        <taxon>Fungi</taxon>
        <taxon>Dikarya</taxon>
        <taxon>Basidiomycota</taxon>
        <taxon>Agaricomycotina</taxon>
        <taxon>Agaricomycetes</taxon>
        <taxon>Agaricomycetidae</taxon>
        <taxon>Agaricales</taxon>
        <taxon>Marasmiineae</taxon>
        <taxon>Omphalotaceae</taxon>
        <taxon>Rhodocollybia</taxon>
    </lineage>
</organism>
<dbReference type="SUPFAM" id="SSF52540">
    <property type="entry name" value="P-loop containing nucleoside triphosphate hydrolases"/>
    <property type="match status" value="1"/>
</dbReference>
<dbReference type="PANTHER" id="PTHR10039">
    <property type="entry name" value="AMELOGENIN"/>
    <property type="match status" value="1"/>
</dbReference>
<sequence>MPTIGYVKVTIVQVYSMRHTEWPKKYFATVTINDVTEKTEEATLAVMSNAWNQELTFTISGSSKLKIQIFQQHRFHDDSLIGTCEGDLEDLLMQSLNGNIEQEFRSSVISQTKVSLAFRVEFHEDPAYQTAIMKAMIQRTKLGSLRLAQPRAQRLLSGSSQLVDEAVSPDLVEAWIPLLQKLEIFANLANMITEVHPYAKAAYSVISLAYKVVHDQIQRDMNIQCLVNTMDDIYSFVKEAEPLHHIESQRQVMACLAQQTVECGYFISAYCSETFLARAVRHSVNPTDLAVIEYGQKFSDLKAALLAHATIQTEIKVLRIFETAERIETKIDLGDIPYANGVRFRSSKRCLSGTRDSIVNKIIEWLDNPEPGNRRILMLKGSSGTGKSTIAHSIASHYHDLKRLGSSIFVNLPDDPKTVARLPALIFPTIARDLADLDPHFRNALWNIIESDKALRKALDPTDQYENFILGPSTTLTMSGPIVICFLRGLKKLPTNVRIFLTVQQDSPILGHSDQNTVEMIQVDNFDWSTKCDLLRFLNYKLLANLPVDQYKQFSNPMLLELVDLSHGSFQWIDWVSDALCSRSPRNLVARYQDIVDPLRQPQNPVPLAEDHLFLEEIQRLASLRGPSFLAEFRLLMGTLLTSYTPLSLMEFLRFADFLDDNNKHTNMRNPSIGHVFESLLMHSKSCYMPLVPHHPSFYDFLCDTSRSKEFCIDISSHHGSMALACLRVLNKQLQFNICHLPSSFCANADIPNLSDCIERNLTPELSYASRFWMKHIQSCAIYLHGGLQKLLVQLQKFF</sequence>
<dbReference type="EMBL" id="JADNRY010000474">
    <property type="protein sequence ID" value="KAF9049428.1"/>
    <property type="molecule type" value="Genomic_DNA"/>
</dbReference>
<dbReference type="Pfam" id="PF00168">
    <property type="entry name" value="C2"/>
    <property type="match status" value="1"/>
</dbReference>
<keyword evidence="1" id="KW-0677">Repeat</keyword>